<dbReference type="RefSeq" id="WP_221266586.1">
    <property type="nucleotide sequence ID" value="NZ_JACHFR010000004.1"/>
</dbReference>
<reference evidence="1 2" key="1">
    <citation type="submission" date="2020-08" db="EMBL/GenBank/DDBJ databases">
        <title>Genomic Encyclopedia of Type Strains, Phase IV (KMG-IV): sequencing the most valuable type-strain genomes for metagenomic binning, comparative biology and taxonomic classification.</title>
        <authorList>
            <person name="Goeker M."/>
        </authorList>
    </citation>
    <scope>NUCLEOTIDE SEQUENCE [LARGE SCALE GENOMIC DNA]</scope>
    <source>
        <strain evidence="1 2">DSM 103679</strain>
    </source>
</reference>
<evidence type="ECO:0000313" key="2">
    <source>
        <dbReference type="Proteomes" id="UP000578697"/>
    </source>
</evidence>
<dbReference type="AlphaFoldDB" id="A0A840SGT7"/>
<name>A0A840SGT7_9SPIR</name>
<protein>
    <recommendedName>
        <fullName evidence="3">N-acetyltransferase domain-containing protein</fullName>
    </recommendedName>
</protein>
<accession>A0A840SGT7</accession>
<organism evidence="1 2">
    <name type="scientific">Treponema rectale</name>
    <dbReference type="NCBI Taxonomy" id="744512"/>
    <lineage>
        <taxon>Bacteria</taxon>
        <taxon>Pseudomonadati</taxon>
        <taxon>Spirochaetota</taxon>
        <taxon>Spirochaetia</taxon>
        <taxon>Spirochaetales</taxon>
        <taxon>Treponemataceae</taxon>
        <taxon>Treponema</taxon>
    </lineage>
</organism>
<sequence>MNYFPIKTETFYYQHLFDSEDNIQAVSNFSVSQASGKGLEEYLKLLAAPEEDDNIARTYLVKDNETHEIASYFTLKSGLFTLELTENSFYTIPSIELSNFAVNSLYRRQHPEISEIGKTTFREFILPLTRFIQTFLGAKALYIYALPEDKLIGHYEEMGFSRLSKEKEKYVHSHVKPKYDAGCIFMYQIL</sequence>
<keyword evidence="2" id="KW-1185">Reference proteome</keyword>
<proteinExistence type="predicted"/>
<dbReference type="EMBL" id="JACHFR010000004">
    <property type="protein sequence ID" value="MBB5219915.1"/>
    <property type="molecule type" value="Genomic_DNA"/>
</dbReference>
<gene>
    <name evidence="1" type="ORF">HNP77_002304</name>
</gene>
<evidence type="ECO:0008006" key="3">
    <source>
        <dbReference type="Google" id="ProtNLM"/>
    </source>
</evidence>
<evidence type="ECO:0000313" key="1">
    <source>
        <dbReference type="EMBL" id="MBB5219915.1"/>
    </source>
</evidence>
<dbReference type="Gene3D" id="3.40.630.30">
    <property type="match status" value="1"/>
</dbReference>
<comment type="caution">
    <text evidence="1">The sequence shown here is derived from an EMBL/GenBank/DDBJ whole genome shotgun (WGS) entry which is preliminary data.</text>
</comment>
<dbReference type="Proteomes" id="UP000578697">
    <property type="component" value="Unassembled WGS sequence"/>
</dbReference>